<dbReference type="SMART" id="SM00173">
    <property type="entry name" value="RAS"/>
    <property type="match status" value="1"/>
</dbReference>
<dbReference type="PANTHER" id="PTHR24070">
    <property type="entry name" value="RAS, DI-RAS, AND RHEB FAMILY MEMBERS OF SMALL GTPASE SUPERFAMILY"/>
    <property type="match status" value="1"/>
</dbReference>
<dbReference type="Pfam" id="PF00071">
    <property type="entry name" value="Ras"/>
    <property type="match status" value="1"/>
</dbReference>
<dbReference type="EMBL" id="HBKP01018242">
    <property type="protein sequence ID" value="CAE2230489.1"/>
    <property type="molecule type" value="Transcribed_RNA"/>
</dbReference>
<evidence type="ECO:0000313" key="3">
    <source>
        <dbReference type="EMBL" id="CAE2230489.1"/>
    </source>
</evidence>
<reference evidence="3" key="1">
    <citation type="submission" date="2021-01" db="EMBL/GenBank/DDBJ databases">
        <authorList>
            <person name="Corre E."/>
            <person name="Pelletier E."/>
            <person name="Niang G."/>
            <person name="Scheremetjew M."/>
            <person name="Finn R."/>
            <person name="Kale V."/>
            <person name="Holt S."/>
            <person name="Cochrane G."/>
            <person name="Meng A."/>
            <person name="Brown T."/>
            <person name="Cohen L."/>
        </authorList>
    </citation>
    <scope>NUCLEOTIDE SEQUENCE</scope>
    <source>
        <strain evidence="3">DIVA3 518/3/11/1/6</strain>
    </source>
</reference>
<organism evidence="3">
    <name type="scientific">Vannella robusta</name>
    <dbReference type="NCBI Taxonomy" id="1487602"/>
    <lineage>
        <taxon>Eukaryota</taxon>
        <taxon>Amoebozoa</taxon>
        <taxon>Discosea</taxon>
        <taxon>Flabellinia</taxon>
        <taxon>Vannellidae</taxon>
        <taxon>Vannella</taxon>
    </lineage>
</organism>
<dbReference type="SUPFAM" id="SSF52540">
    <property type="entry name" value="P-loop containing nucleoside triphosphate hydrolases"/>
    <property type="match status" value="1"/>
</dbReference>
<evidence type="ECO:0000256" key="2">
    <source>
        <dbReference type="ARBA" id="ARBA00023134"/>
    </source>
</evidence>
<proteinExistence type="predicted"/>
<dbReference type="SMART" id="SM00174">
    <property type="entry name" value="RHO"/>
    <property type="match status" value="1"/>
</dbReference>
<name>A0A7S4IIG6_9EUKA</name>
<dbReference type="InterPro" id="IPR020849">
    <property type="entry name" value="Small_GTPase_Ras-type"/>
</dbReference>
<dbReference type="GO" id="GO:0005525">
    <property type="term" value="F:GTP binding"/>
    <property type="evidence" value="ECO:0007669"/>
    <property type="project" value="UniProtKB-KW"/>
</dbReference>
<dbReference type="PRINTS" id="PR00449">
    <property type="entry name" value="RASTRNSFRMNG"/>
</dbReference>
<dbReference type="AlphaFoldDB" id="A0A7S4IIG6"/>
<dbReference type="GO" id="GO:0016020">
    <property type="term" value="C:membrane"/>
    <property type="evidence" value="ECO:0007669"/>
    <property type="project" value="InterPro"/>
</dbReference>
<dbReference type="PROSITE" id="PS51419">
    <property type="entry name" value="RAB"/>
    <property type="match status" value="1"/>
</dbReference>
<dbReference type="GO" id="GO:0007165">
    <property type="term" value="P:signal transduction"/>
    <property type="evidence" value="ECO:0007669"/>
    <property type="project" value="InterPro"/>
</dbReference>
<keyword evidence="1" id="KW-0547">Nucleotide-binding</keyword>
<accession>A0A7S4IIG6</accession>
<dbReference type="InterPro" id="IPR001806">
    <property type="entry name" value="Small_GTPase"/>
</dbReference>
<dbReference type="GO" id="GO:0003924">
    <property type="term" value="F:GTPase activity"/>
    <property type="evidence" value="ECO:0007669"/>
    <property type="project" value="InterPro"/>
</dbReference>
<dbReference type="PROSITE" id="PS51421">
    <property type="entry name" value="RAS"/>
    <property type="match status" value="1"/>
</dbReference>
<evidence type="ECO:0000256" key="1">
    <source>
        <dbReference type="ARBA" id="ARBA00022741"/>
    </source>
</evidence>
<sequence length="197" mass="22370">MQSEVWFRFVVWGDSLVGKSSICCHFITGESLDMDKPKFDDEVYNRQIYVSGVLCYVEFLDARSGFEYSPVTDARARPADGFVIVYSVTDRKSFDATAAYFARVLAMKDLPQVPMVLVGNKCDLHNVRQVSPEEGAELAQQFSASFLETSTIEHINIENVFTECIKQVVLGRPDMYRYRFPDLCQPSKKSSKKCLIS</sequence>
<keyword evidence="2" id="KW-0342">GTP-binding</keyword>
<gene>
    <name evidence="3" type="ORF">VSP0166_LOCUS12939</name>
</gene>
<protein>
    <submittedName>
        <fullName evidence="3">Uncharacterized protein</fullName>
    </submittedName>
</protein>
<dbReference type="SMART" id="SM00175">
    <property type="entry name" value="RAB"/>
    <property type="match status" value="1"/>
</dbReference>
<dbReference type="Gene3D" id="3.40.50.300">
    <property type="entry name" value="P-loop containing nucleotide triphosphate hydrolases"/>
    <property type="match status" value="1"/>
</dbReference>
<dbReference type="InterPro" id="IPR027417">
    <property type="entry name" value="P-loop_NTPase"/>
</dbReference>